<dbReference type="Pfam" id="PF02581">
    <property type="entry name" value="TMP-TENI"/>
    <property type="match status" value="1"/>
</dbReference>
<dbReference type="GO" id="GO:0009228">
    <property type="term" value="P:thiamine biosynthetic process"/>
    <property type="evidence" value="ECO:0007669"/>
    <property type="project" value="UniProtKB-KW"/>
</dbReference>
<dbReference type="InterPro" id="IPR036206">
    <property type="entry name" value="ThiamineP_synth_sf"/>
</dbReference>
<evidence type="ECO:0000256" key="6">
    <source>
        <dbReference type="ARBA" id="ARBA00047334"/>
    </source>
</evidence>
<dbReference type="STRING" id="1424334.W822_17115"/>
<reference evidence="13 14" key="1">
    <citation type="journal article" date="2014" name="Genome Announc.">
        <title>Draft Genome Sequence of Advenella kashmirensis Strain W13003, a Polycyclic Aromatic Hydrocarbon-Degrading Bacterium.</title>
        <authorList>
            <person name="Wang X."/>
            <person name="Jin D."/>
            <person name="Zhou L."/>
            <person name="Wu L."/>
            <person name="An W."/>
            <person name="Zhao L."/>
        </authorList>
    </citation>
    <scope>NUCLEOTIDE SEQUENCE [LARGE SCALE GENOMIC DNA]</scope>
    <source>
        <strain evidence="13 14">W13003</strain>
    </source>
</reference>
<dbReference type="HOGENOM" id="CLU_018272_3_1_4"/>
<evidence type="ECO:0000256" key="2">
    <source>
        <dbReference type="ARBA" id="ARBA00022679"/>
    </source>
</evidence>
<dbReference type="PANTHER" id="PTHR20857:SF15">
    <property type="entry name" value="THIAMINE-PHOSPHATE SYNTHASE"/>
    <property type="match status" value="1"/>
</dbReference>
<comment type="pathway">
    <text evidence="1 9 11">Cofactor biosynthesis; thiamine diphosphate biosynthesis; thiamine phosphate from 4-amino-2-methyl-5-diphosphomethylpyrimidine and 4-methyl-5-(2-phosphoethyl)-thiazole: step 1/1.</text>
</comment>
<feature type="binding site" evidence="9">
    <location>
        <position position="72"/>
    </location>
    <ligand>
        <name>Mg(2+)</name>
        <dbReference type="ChEBI" id="CHEBI:18420"/>
    </ligand>
</feature>
<keyword evidence="14" id="KW-1185">Reference proteome</keyword>
<feature type="binding site" evidence="9">
    <location>
        <position position="71"/>
    </location>
    <ligand>
        <name>4-amino-2-methyl-5-(diphosphooxymethyl)pyrimidine</name>
        <dbReference type="ChEBI" id="CHEBI:57841"/>
    </ligand>
</feature>
<feature type="binding site" evidence="9">
    <location>
        <begin position="39"/>
        <end position="43"/>
    </location>
    <ligand>
        <name>4-amino-2-methyl-5-(diphosphooxymethyl)pyrimidine</name>
        <dbReference type="ChEBI" id="CHEBI:57841"/>
    </ligand>
</feature>
<feature type="domain" description="Thiamine phosphate synthase/TenI" evidence="12">
    <location>
        <begin position="10"/>
        <end position="197"/>
    </location>
</feature>
<dbReference type="eggNOG" id="COG0352">
    <property type="taxonomic scope" value="Bacteria"/>
</dbReference>
<dbReference type="InterPro" id="IPR013785">
    <property type="entry name" value="Aldolase_TIM"/>
</dbReference>
<comment type="cofactor">
    <cofactor evidence="9">
        <name>Mg(2+)</name>
        <dbReference type="ChEBI" id="CHEBI:18420"/>
    </cofactor>
    <text evidence="9">Binds 1 Mg(2+) ion per subunit.</text>
</comment>
<feature type="binding site" evidence="9">
    <location>
        <begin position="195"/>
        <end position="196"/>
    </location>
    <ligand>
        <name>2-[(2R,5Z)-2-carboxy-4-methylthiazol-5(2H)-ylidene]ethyl phosphate</name>
        <dbReference type="ChEBI" id="CHEBI:62899"/>
    </ligand>
</feature>
<dbReference type="OrthoDB" id="9810880at2"/>
<dbReference type="Proteomes" id="UP000018733">
    <property type="component" value="Unassembled WGS sequence"/>
</dbReference>
<dbReference type="SUPFAM" id="SSF51391">
    <property type="entry name" value="Thiamin phosphate synthase"/>
    <property type="match status" value="1"/>
</dbReference>
<proteinExistence type="inferred from homology"/>
<dbReference type="GO" id="GO:0000287">
    <property type="term" value="F:magnesium ion binding"/>
    <property type="evidence" value="ECO:0007669"/>
    <property type="project" value="UniProtKB-UniRule"/>
</dbReference>
<dbReference type="Gene3D" id="3.20.20.70">
    <property type="entry name" value="Aldolase class I"/>
    <property type="match status" value="1"/>
</dbReference>
<evidence type="ECO:0000313" key="14">
    <source>
        <dbReference type="Proteomes" id="UP000018733"/>
    </source>
</evidence>
<dbReference type="UniPathway" id="UPA00060">
    <property type="reaction ID" value="UER00141"/>
</dbReference>
<accession>V8QM27</accession>
<protein>
    <recommendedName>
        <fullName evidence="9">Thiamine-phosphate synthase</fullName>
        <shortName evidence="9">TP synthase</shortName>
        <shortName evidence="9">TPS</shortName>
        <ecNumber evidence="9">2.5.1.3</ecNumber>
    </recommendedName>
    <alternativeName>
        <fullName evidence="9">Thiamine-phosphate pyrophosphorylase</fullName>
        <shortName evidence="9">TMP pyrophosphorylase</shortName>
        <shortName evidence="9">TMP-PPase</shortName>
    </alternativeName>
</protein>
<feature type="binding site" evidence="9">
    <location>
        <position position="91"/>
    </location>
    <ligand>
        <name>Mg(2+)</name>
        <dbReference type="ChEBI" id="CHEBI:18420"/>
    </ligand>
</feature>
<comment type="similarity">
    <text evidence="9 10">Belongs to the thiamine-phosphate synthase family.</text>
</comment>
<comment type="function">
    <text evidence="9">Condenses 4-methyl-5-(beta-hydroxyethyl)thiazole monophosphate (THZ-P) and 2-methyl-4-amino-5-hydroxymethyl pyrimidine pyrophosphate (HMP-PP) to form thiamine monophosphate (TMP).</text>
</comment>
<dbReference type="EC" id="2.5.1.3" evidence="9"/>
<gene>
    <name evidence="9" type="primary">thiE</name>
    <name evidence="13" type="ORF">W822_17115</name>
</gene>
<evidence type="ECO:0000313" key="13">
    <source>
        <dbReference type="EMBL" id="ETF01011.1"/>
    </source>
</evidence>
<dbReference type="EMBL" id="AYXT01000012">
    <property type="protein sequence ID" value="ETF01011.1"/>
    <property type="molecule type" value="Genomic_DNA"/>
</dbReference>
<feature type="binding site" evidence="9">
    <location>
        <position position="175"/>
    </location>
    <ligand>
        <name>2-[(2R,5Z)-2-carboxy-4-methylthiazol-5(2H)-ylidene]ethyl phosphate</name>
        <dbReference type="ChEBI" id="CHEBI:62899"/>
    </ligand>
</feature>
<evidence type="ECO:0000256" key="11">
    <source>
        <dbReference type="RuleBase" id="RU004253"/>
    </source>
</evidence>
<dbReference type="RefSeq" id="WP_024006364.1">
    <property type="nucleotide sequence ID" value="NZ_KI650981.1"/>
</dbReference>
<dbReference type="GO" id="GO:0009229">
    <property type="term" value="P:thiamine diphosphate biosynthetic process"/>
    <property type="evidence" value="ECO:0007669"/>
    <property type="project" value="UniProtKB-UniRule"/>
</dbReference>
<evidence type="ECO:0000259" key="12">
    <source>
        <dbReference type="Pfam" id="PF02581"/>
    </source>
</evidence>
<dbReference type="HAMAP" id="MF_00097">
    <property type="entry name" value="TMP_synthase"/>
    <property type="match status" value="1"/>
</dbReference>
<dbReference type="PATRIC" id="fig|1424334.3.peg.3441"/>
<evidence type="ECO:0000256" key="7">
    <source>
        <dbReference type="ARBA" id="ARBA00047851"/>
    </source>
</evidence>
<dbReference type="InterPro" id="IPR022998">
    <property type="entry name" value="ThiamineP_synth_TenI"/>
</dbReference>
<keyword evidence="3 9" id="KW-0479">Metal-binding</keyword>
<sequence length="222" mass="23936">MTAHSFPFGLYGITPEWHDGDRLRRAVSQACKGGMRVLQWRQKTMPADQVRPIAASLRDICGAAGVLFIVNDDWKLALELGADGVHLGRHDAAVATVRAHVQQQNHPPLLVGVSCYDSLDMAATAMQDEPDYIAFGALFPSMVKPDAVRAPLSLFQDAKTLRKPGYMPSLVGIGGINRQNARLAVEAGADSIAVITGLFEESDILGAAQWYSALFNEHAAPS</sequence>
<comment type="caution">
    <text evidence="13">The sequence shown here is derived from an EMBL/GenBank/DDBJ whole genome shotgun (WGS) entry which is preliminary data.</text>
</comment>
<evidence type="ECO:0000256" key="9">
    <source>
        <dbReference type="HAMAP-Rule" id="MF_00097"/>
    </source>
</evidence>
<keyword evidence="4 9" id="KW-0460">Magnesium</keyword>
<dbReference type="CDD" id="cd00564">
    <property type="entry name" value="TMP_TenI"/>
    <property type="match status" value="1"/>
</dbReference>
<dbReference type="GO" id="GO:0004789">
    <property type="term" value="F:thiamine-phosphate diphosphorylase activity"/>
    <property type="evidence" value="ECO:0007669"/>
    <property type="project" value="UniProtKB-UniRule"/>
</dbReference>
<dbReference type="GO" id="GO:0005737">
    <property type="term" value="C:cytoplasm"/>
    <property type="evidence" value="ECO:0007669"/>
    <property type="project" value="TreeGrafter"/>
</dbReference>
<evidence type="ECO:0000256" key="4">
    <source>
        <dbReference type="ARBA" id="ARBA00022842"/>
    </source>
</evidence>
<feature type="binding site" evidence="9">
    <location>
        <position position="114"/>
    </location>
    <ligand>
        <name>4-amino-2-methyl-5-(diphosphooxymethyl)pyrimidine</name>
        <dbReference type="ChEBI" id="CHEBI:57841"/>
    </ligand>
</feature>
<evidence type="ECO:0000256" key="3">
    <source>
        <dbReference type="ARBA" id="ARBA00022723"/>
    </source>
</evidence>
<comment type="catalytic activity">
    <reaction evidence="8 9 10">
        <text>2-[(2R,5Z)-2-carboxy-4-methylthiazol-5(2H)-ylidene]ethyl phosphate + 4-amino-2-methyl-5-(diphosphooxymethyl)pyrimidine + 2 H(+) = thiamine phosphate + CO2 + diphosphate</text>
        <dbReference type="Rhea" id="RHEA:47844"/>
        <dbReference type="ChEBI" id="CHEBI:15378"/>
        <dbReference type="ChEBI" id="CHEBI:16526"/>
        <dbReference type="ChEBI" id="CHEBI:33019"/>
        <dbReference type="ChEBI" id="CHEBI:37575"/>
        <dbReference type="ChEBI" id="CHEBI:57841"/>
        <dbReference type="ChEBI" id="CHEBI:62899"/>
        <dbReference type="EC" id="2.5.1.3"/>
    </reaction>
</comment>
<dbReference type="NCBIfam" id="TIGR00693">
    <property type="entry name" value="thiE"/>
    <property type="match status" value="1"/>
</dbReference>
<evidence type="ECO:0000256" key="10">
    <source>
        <dbReference type="RuleBase" id="RU003826"/>
    </source>
</evidence>
<comment type="caution">
    <text evidence="9">Lacks conserved residue(s) required for the propagation of feature annotation.</text>
</comment>
<evidence type="ECO:0000256" key="5">
    <source>
        <dbReference type="ARBA" id="ARBA00022977"/>
    </source>
</evidence>
<feature type="binding site" evidence="9">
    <location>
        <position position="144"/>
    </location>
    <ligand>
        <name>4-amino-2-methyl-5-(diphosphooxymethyl)pyrimidine</name>
        <dbReference type="ChEBI" id="CHEBI:57841"/>
    </ligand>
</feature>
<dbReference type="PANTHER" id="PTHR20857">
    <property type="entry name" value="THIAMINE-PHOSPHATE PYROPHOSPHORYLASE"/>
    <property type="match status" value="1"/>
</dbReference>
<comment type="catalytic activity">
    <reaction evidence="7 9 10">
        <text>2-(2-carboxy-4-methylthiazol-5-yl)ethyl phosphate + 4-amino-2-methyl-5-(diphosphooxymethyl)pyrimidine + 2 H(+) = thiamine phosphate + CO2 + diphosphate</text>
        <dbReference type="Rhea" id="RHEA:47848"/>
        <dbReference type="ChEBI" id="CHEBI:15378"/>
        <dbReference type="ChEBI" id="CHEBI:16526"/>
        <dbReference type="ChEBI" id="CHEBI:33019"/>
        <dbReference type="ChEBI" id="CHEBI:37575"/>
        <dbReference type="ChEBI" id="CHEBI:57841"/>
        <dbReference type="ChEBI" id="CHEBI:62890"/>
        <dbReference type="EC" id="2.5.1.3"/>
    </reaction>
</comment>
<dbReference type="InterPro" id="IPR034291">
    <property type="entry name" value="TMP_synthase"/>
</dbReference>
<organism evidence="13 14">
    <name type="scientific">Advenella kashmirensis W13003</name>
    <dbReference type="NCBI Taxonomy" id="1424334"/>
    <lineage>
        <taxon>Bacteria</taxon>
        <taxon>Pseudomonadati</taxon>
        <taxon>Pseudomonadota</taxon>
        <taxon>Betaproteobacteria</taxon>
        <taxon>Burkholderiales</taxon>
        <taxon>Alcaligenaceae</taxon>
    </lineage>
</organism>
<name>V8QM27_9BURK</name>
<keyword evidence="5 9" id="KW-0784">Thiamine biosynthesis</keyword>
<evidence type="ECO:0000256" key="8">
    <source>
        <dbReference type="ARBA" id="ARBA00047883"/>
    </source>
</evidence>
<keyword evidence="2 9" id="KW-0808">Transferase</keyword>
<comment type="catalytic activity">
    <reaction evidence="6 9 10">
        <text>4-methyl-5-(2-phosphooxyethyl)-thiazole + 4-amino-2-methyl-5-(diphosphooxymethyl)pyrimidine + H(+) = thiamine phosphate + diphosphate</text>
        <dbReference type="Rhea" id="RHEA:22328"/>
        <dbReference type="ChEBI" id="CHEBI:15378"/>
        <dbReference type="ChEBI" id="CHEBI:33019"/>
        <dbReference type="ChEBI" id="CHEBI:37575"/>
        <dbReference type="ChEBI" id="CHEBI:57841"/>
        <dbReference type="ChEBI" id="CHEBI:58296"/>
        <dbReference type="EC" id="2.5.1.3"/>
    </reaction>
</comment>
<dbReference type="AlphaFoldDB" id="V8QM27"/>
<evidence type="ECO:0000256" key="1">
    <source>
        <dbReference type="ARBA" id="ARBA00005165"/>
    </source>
</evidence>